<evidence type="ECO:0000259" key="6">
    <source>
        <dbReference type="Pfam" id="PF04542"/>
    </source>
</evidence>
<protein>
    <submittedName>
        <fullName evidence="8">RNA polymerase</fullName>
    </submittedName>
</protein>
<gene>
    <name evidence="8" type="ORF">JCM21531_68</name>
</gene>
<dbReference type="SUPFAM" id="SSF88659">
    <property type="entry name" value="Sigma3 and sigma4 domains of RNA polymerase sigma factors"/>
    <property type="match status" value="1"/>
</dbReference>
<evidence type="ECO:0000256" key="3">
    <source>
        <dbReference type="ARBA" id="ARBA00023082"/>
    </source>
</evidence>
<dbReference type="GO" id="GO:0006352">
    <property type="term" value="P:DNA-templated transcription initiation"/>
    <property type="evidence" value="ECO:0007669"/>
    <property type="project" value="InterPro"/>
</dbReference>
<dbReference type="Pfam" id="PF04542">
    <property type="entry name" value="Sigma70_r2"/>
    <property type="match status" value="1"/>
</dbReference>
<dbReference type="InterPro" id="IPR014284">
    <property type="entry name" value="RNA_pol_sigma-70_dom"/>
</dbReference>
<evidence type="ECO:0000313" key="8">
    <source>
        <dbReference type="EMBL" id="GAE86747.1"/>
    </source>
</evidence>
<evidence type="ECO:0000256" key="1">
    <source>
        <dbReference type="ARBA" id="ARBA00010641"/>
    </source>
</evidence>
<dbReference type="InterPro" id="IPR007627">
    <property type="entry name" value="RNA_pol_sigma70_r2"/>
</dbReference>
<dbReference type="PANTHER" id="PTHR43133">
    <property type="entry name" value="RNA POLYMERASE ECF-TYPE SIGMA FACTO"/>
    <property type="match status" value="1"/>
</dbReference>
<dbReference type="InterPro" id="IPR039425">
    <property type="entry name" value="RNA_pol_sigma-70-like"/>
</dbReference>
<dbReference type="GO" id="GO:0003677">
    <property type="term" value="F:DNA binding"/>
    <property type="evidence" value="ECO:0007669"/>
    <property type="project" value="UniProtKB-KW"/>
</dbReference>
<dbReference type="InterPro" id="IPR013324">
    <property type="entry name" value="RNA_pol_sigma_r3/r4-like"/>
</dbReference>
<dbReference type="NCBIfam" id="TIGR02937">
    <property type="entry name" value="sigma70-ECF"/>
    <property type="match status" value="1"/>
</dbReference>
<dbReference type="STRING" id="1294263.JCM21531_68"/>
<evidence type="ECO:0000256" key="5">
    <source>
        <dbReference type="ARBA" id="ARBA00023163"/>
    </source>
</evidence>
<dbReference type="EMBL" id="BAVR01000001">
    <property type="protein sequence ID" value="GAE86747.1"/>
    <property type="molecule type" value="Genomic_DNA"/>
</dbReference>
<evidence type="ECO:0000313" key="9">
    <source>
        <dbReference type="Proteomes" id="UP000019109"/>
    </source>
</evidence>
<name>W4V0W9_9FIRM</name>
<dbReference type="InterPro" id="IPR013325">
    <property type="entry name" value="RNA_pol_sigma_r2"/>
</dbReference>
<proteinExistence type="inferred from homology"/>
<dbReference type="SUPFAM" id="SSF88946">
    <property type="entry name" value="Sigma2 domain of RNA polymerase sigma factors"/>
    <property type="match status" value="1"/>
</dbReference>
<dbReference type="AlphaFoldDB" id="W4V0W9"/>
<keyword evidence="2" id="KW-0805">Transcription regulation</keyword>
<dbReference type="InterPro" id="IPR013249">
    <property type="entry name" value="RNA_pol_sigma70_r4_t2"/>
</dbReference>
<comment type="caution">
    <text evidence="8">The sequence shown here is derived from an EMBL/GenBank/DDBJ whole genome shotgun (WGS) entry which is preliminary data.</text>
</comment>
<organism evidence="8 9">
    <name type="scientific">Acetivibrio straminisolvens JCM 21531</name>
    <dbReference type="NCBI Taxonomy" id="1294263"/>
    <lineage>
        <taxon>Bacteria</taxon>
        <taxon>Bacillati</taxon>
        <taxon>Bacillota</taxon>
        <taxon>Clostridia</taxon>
        <taxon>Eubacteriales</taxon>
        <taxon>Oscillospiraceae</taxon>
        <taxon>Acetivibrio</taxon>
    </lineage>
</organism>
<keyword evidence="5" id="KW-0804">Transcription</keyword>
<dbReference type="GO" id="GO:0016987">
    <property type="term" value="F:sigma factor activity"/>
    <property type="evidence" value="ECO:0007669"/>
    <property type="project" value="UniProtKB-KW"/>
</dbReference>
<comment type="similarity">
    <text evidence="1">Belongs to the sigma-70 factor family. ECF subfamily.</text>
</comment>
<evidence type="ECO:0000256" key="4">
    <source>
        <dbReference type="ARBA" id="ARBA00023125"/>
    </source>
</evidence>
<dbReference type="OrthoDB" id="1918609at2"/>
<dbReference type="Gene3D" id="1.10.10.10">
    <property type="entry name" value="Winged helix-like DNA-binding domain superfamily/Winged helix DNA-binding domain"/>
    <property type="match status" value="1"/>
</dbReference>
<dbReference type="InterPro" id="IPR036388">
    <property type="entry name" value="WH-like_DNA-bd_sf"/>
</dbReference>
<evidence type="ECO:0000256" key="2">
    <source>
        <dbReference type="ARBA" id="ARBA00023015"/>
    </source>
</evidence>
<sequence>MNNEIDILLSSLKSANDSSFEILFKKMHKPVFAFAFSILGDKSLAEDVVQETFIRIKTKSNLYLEGTNGVAWIFQIARNLSLNLLKKRKYEVTFEDNELLEELFFKDFDLSLEKFLLKEALTKLNKNERQIIILYAVSGLKHREIAKLLNIPQSTERWYYIRALGKLRKALSSKTIYEKG</sequence>
<dbReference type="RefSeq" id="WP_054846940.1">
    <property type="nucleotide sequence ID" value="NZ_BAVR01000001.1"/>
</dbReference>
<reference evidence="8" key="1">
    <citation type="journal article" date="2014" name="Genome Announc.">
        <title>Draft Genome Sequence of Clostridium straminisolvens Strain JCM 21531T, Isolated from a Cellulose-Degrading Bacterial Community.</title>
        <authorList>
            <person name="Yuki M."/>
            <person name="Oshima K."/>
            <person name="Suda W."/>
            <person name="Sakamoto M."/>
            <person name="Kitamura K."/>
            <person name="Iida T."/>
            <person name="Hattori M."/>
            <person name="Ohkuma M."/>
        </authorList>
    </citation>
    <scope>NUCLEOTIDE SEQUENCE [LARGE SCALE GENOMIC DNA]</scope>
    <source>
        <strain evidence="8">JCM 21531</strain>
    </source>
</reference>
<dbReference type="Pfam" id="PF08281">
    <property type="entry name" value="Sigma70_r4_2"/>
    <property type="match status" value="1"/>
</dbReference>
<keyword evidence="9" id="KW-1185">Reference proteome</keyword>
<feature type="domain" description="RNA polymerase sigma-70 region 2" evidence="6">
    <location>
        <begin position="23"/>
        <end position="89"/>
    </location>
</feature>
<dbReference type="PANTHER" id="PTHR43133:SF8">
    <property type="entry name" value="RNA POLYMERASE SIGMA FACTOR HI_1459-RELATED"/>
    <property type="match status" value="1"/>
</dbReference>
<dbReference type="CDD" id="cd06171">
    <property type="entry name" value="Sigma70_r4"/>
    <property type="match status" value="1"/>
</dbReference>
<feature type="domain" description="RNA polymerase sigma factor 70 region 4 type 2" evidence="7">
    <location>
        <begin position="116"/>
        <end position="163"/>
    </location>
</feature>
<accession>W4V0W9</accession>
<keyword evidence="3" id="KW-0731">Sigma factor</keyword>
<dbReference type="Proteomes" id="UP000019109">
    <property type="component" value="Unassembled WGS sequence"/>
</dbReference>
<evidence type="ECO:0000259" key="7">
    <source>
        <dbReference type="Pfam" id="PF08281"/>
    </source>
</evidence>
<dbReference type="Gene3D" id="1.10.1740.10">
    <property type="match status" value="1"/>
</dbReference>
<keyword evidence="4" id="KW-0238">DNA-binding</keyword>